<organism evidence="1 2">
    <name type="scientific">Tilletia horrida</name>
    <dbReference type="NCBI Taxonomy" id="155126"/>
    <lineage>
        <taxon>Eukaryota</taxon>
        <taxon>Fungi</taxon>
        <taxon>Dikarya</taxon>
        <taxon>Basidiomycota</taxon>
        <taxon>Ustilaginomycotina</taxon>
        <taxon>Exobasidiomycetes</taxon>
        <taxon>Tilletiales</taxon>
        <taxon>Tilletiaceae</taxon>
        <taxon>Tilletia</taxon>
    </lineage>
</organism>
<accession>A0AAN6GHP2</accession>
<evidence type="ECO:0000313" key="1">
    <source>
        <dbReference type="EMBL" id="KAK0540670.1"/>
    </source>
</evidence>
<comment type="caution">
    <text evidence="1">The sequence shown here is derived from an EMBL/GenBank/DDBJ whole genome shotgun (WGS) entry which is preliminary data.</text>
</comment>
<dbReference type="AlphaFoldDB" id="A0AAN6GHP2"/>
<keyword evidence="2" id="KW-1185">Reference proteome</keyword>
<sequence>MSALAPLPASSAPSRSAVSRFFNSAELVELLMTYLVLDRVDLLVLASVSKPIRHFALRAWARHLDIITHFAEHQLKFLKSNEEVAGHVRYLRIRDPLTENRRGLARDSAKPPFARVPLTQAWDEISQLLCMIDFGLPEGTQPPYIDITIAITEAWQLDKVFTLFPEMLERVVAVRVLVDDSLKIKKPDTAWLANWEALGMFLSKVRFAARENGASGLLTFHYGEYGAEPSKANWYRPEVPSTFWTDFQGVVDSPLSDLSLSLGSRDKLSSICPYIYYPSLRNLYLSVQTQDPNEDDLDIFLERHSELRSLTLKGCRGLYLHQRFPQLQRYFFGCGDDRMYKSRADFGRRHPVPAQKEYLSYHNEQVVAADTATTAEGQTKAYFPSGWDETSSRKGPVTHLVNSLELALLPTRSWLAHDALAAHSITCLELGLECSDPDLAQSRASLGRAVHADWLPNLAELSLSFNRYALSDDPNNARGLSAREVGESLARWIVGALQGARALRVLTLVSQDGAREMLEELRVGERLLDGFAEFPPALEYVAWWQDKLGVGRSFRCVSIENDAAGGEEGQPINGRRGFLQVIPSMWRTQISRQGVWSFNMDPQERAIVLDHASGPGAVLQLS</sequence>
<gene>
    <name evidence="1" type="ORF">OC842_000345</name>
</gene>
<reference evidence="1" key="1">
    <citation type="journal article" date="2023" name="PhytoFront">
        <title>Draft Genome Resources of Seven Strains of Tilletia horrida, Causal Agent of Kernel Smut of Rice.</title>
        <authorList>
            <person name="Khanal S."/>
            <person name="Antony Babu S."/>
            <person name="Zhou X.G."/>
        </authorList>
    </citation>
    <scope>NUCLEOTIDE SEQUENCE</scope>
    <source>
        <strain evidence="1">TX3</strain>
    </source>
</reference>
<evidence type="ECO:0000313" key="2">
    <source>
        <dbReference type="Proteomes" id="UP001176521"/>
    </source>
</evidence>
<dbReference type="Proteomes" id="UP001176521">
    <property type="component" value="Unassembled WGS sequence"/>
</dbReference>
<protein>
    <submittedName>
        <fullName evidence="1">Uncharacterized protein</fullName>
    </submittedName>
</protein>
<name>A0AAN6GHP2_9BASI</name>
<proteinExistence type="predicted"/>
<dbReference type="EMBL" id="JAPDMQ010000009">
    <property type="protein sequence ID" value="KAK0540670.1"/>
    <property type="molecule type" value="Genomic_DNA"/>
</dbReference>